<evidence type="ECO:0000256" key="3">
    <source>
        <dbReference type="ARBA" id="ARBA00004496"/>
    </source>
</evidence>
<dbReference type="PANTHER" id="PTHR12983:SF9">
    <property type="entry name" value="E3 UBIQUITIN-PROTEIN LIGASE RNF10"/>
    <property type="match status" value="1"/>
</dbReference>
<evidence type="ECO:0000256" key="7">
    <source>
        <dbReference type="ARBA" id="ARBA00022490"/>
    </source>
</evidence>
<accession>A0A6P8H8B9</accession>
<dbReference type="FunFam" id="3.30.40.10:FF:000112">
    <property type="entry name" value="RING finger protein 10"/>
    <property type="match status" value="1"/>
</dbReference>
<feature type="compositionally biased region" description="Basic residues" evidence="18">
    <location>
        <begin position="780"/>
        <end position="789"/>
    </location>
</feature>
<dbReference type="CDD" id="cd16536">
    <property type="entry name" value="RING-HC_RNF10"/>
    <property type="match status" value="1"/>
</dbReference>
<evidence type="ECO:0000256" key="11">
    <source>
        <dbReference type="ARBA" id="ARBA00022786"/>
    </source>
</evidence>
<dbReference type="GO" id="GO:0005634">
    <property type="term" value="C:nucleus"/>
    <property type="evidence" value="ECO:0007669"/>
    <property type="project" value="UniProtKB-SubCell"/>
</dbReference>
<dbReference type="OrthoDB" id="10064108at2759"/>
<feature type="coiled-coil region" evidence="17">
    <location>
        <begin position="355"/>
        <end position="382"/>
    </location>
</feature>
<dbReference type="InterPro" id="IPR039739">
    <property type="entry name" value="MAG2/RNF10"/>
</dbReference>
<evidence type="ECO:0000256" key="18">
    <source>
        <dbReference type="SAM" id="MobiDB-lite"/>
    </source>
</evidence>
<dbReference type="InParanoid" id="A0A6P8H8B9"/>
<dbReference type="PROSITE" id="PS00518">
    <property type="entry name" value="ZF_RING_1"/>
    <property type="match status" value="1"/>
</dbReference>
<dbReference type="InterPro" id="IPR001841">
    <property type="entry name" value="Znf_RING"/>
</dbReference>
<name>A0A6P8H8B9_ACTTE</name>
<keyword evidence="7" id="KW-0963">Cytoplasm</keyword>
<dbReference type="SMART" id="SM00184">
    <property type="entry name" value="RING"/>
    <property type="match status" value="1"/>
</dbReference>
<dbReference type="FunCoup" id="A0A6P8H8B9">
    <property type="interactions" value="2828"/>
</dbReference>
<dbReference type="AlphaFoldDB" id="A0A6P8H8B9"/>
<feature type="compositionally biased region" description="Polar residues" evidence="18">
    <location>
        <begin position="625"/>
        <end position="644"/>
    </location>
</feature>
<protein>
    <recommendedName>
        <fullName evidence="14">E3 ubiquitin-protein ligase RNF10</fullName>
        <ecNumber evidence="6">2.3.2.27</ecNumber>
    </recommendedName>
    <alternativeName>
        <fullName evidence="15">RING finger protein 10</fullName>
    </alternativeName>
</protein>
<feature type="region of interest" description="Disordered" evidence="18">
    <location>
        <begin position="598"/>
        <end position="644"/>
    </location>
</feature>
<dbReference type="GO" id="GO:0061630">
    <property type="term" value="F:ubiquitin protein ligase activity"/>
    <property type="evidence" value="ECO:0007669"/>
    <property type="project" value="UniProtKB-EC"/>
</dbReference>
<dbReference type="GO" id="GO:0045944">
    <property type="term" value="P:positive regulation of transcription by RNA polymerase II"/>
    <property type="evidence" value="ECO:0007669"/>
    <property type="project" value="TreeGrafter"/>
</dbReference>
<dbReference type="Gene3D" id="3.30.40.10">
    <property type="entry name" value="Zinc/RING finger domain, C3HC4 (zinc finger)"/>
    <property type="match status" value="1"/>
</dbReference>
<evidence type="ECO:0000256" key="15">
    <source>
        <dbReference type="ARBA" id="ARBA00035390"/>
    </source>
</evidence>
<keyword evidence="9" id="KW-0479">Metal-binding</keyword>
<dbReference type="RefSeq" id="XP_031551488.1">
    <property type="nucleotide sequence ID" value="XM_031695628.1"/>
</dbReference>
<feature type="compositionally biased region" description="Basic and acidic residues" evidence="18">
    <location>
        <begin position="1"/>
        <end position="13"/>
    </location>
</feature>
<evidence type="ECO:0000256" key="16">
    <source>
        <dbReference type="PROSITE-ProRule" id="PRU00175"/>
    </source>
</evidence>
<comment type="pathway">
    <text evidence="4">Protein modification; protein ubiquitination.</text>
</comment>
<keyword evidence="13" id="KW-0539">Nucleus</keyword>
<comment type="catalytic activity">
    <reaction evidence="1">
        <text>S-ubiquitinyl-[E2 ubiquitin-conjugating enzyme]-L-cysteine + [acceptor protein]-L-lysine = [E2 ubiquitin-conjugating enzyme]-L-cysteine + N(6)-ubiquitinyl-[acceptor protein]-L-lysine.</text>
        <dbReference type="EC" id="2.3.2.27"/>
    </reaction>
</comment>
<feature type="domain" description="RING-type" evidence="19">
    <location>
        <begin position="205"/>
        <end position="246"/>
    </location>
</feature>
<feature type="region of interest" description="Disordered" evidence="18">
    <location>
        <begin position="761"/>
        <end position="799"/>
    </location>
</feature>
<dbReference type="GO" id="GO:0008270">
    <property type="term" value="F:zinc ion binding"/>
    <property type="evidence" value="ECO:0007669"/>
    <property type="project" value="UniProtKB-KW"/>
</dbReference>
<dbReference type="PROSITE" id="PS50089">
    <property type="entry name" value="ZF_RING_2"/>
    <property type="match status" value="1"/>
</dbReference>
<evidence type="ECO:0000256" key="9">
    <source>
        <dbReference type="ARBA" id="ARBA00022723"/>
    </source>
</evidence>
<dbReference type="Proteomes" id="UP000515163">
    <property type="component" value="Unplaced"/>
</dbReference>
<feature type="region of interest" description="Disordered" evidence="18">
    <location>
        <begin position="1"/>
        <end position="101"/>
    </location>
</feature>
<keyword evidence="8" id="KW-0808">Transferase</keyword>
<dbReference type="KEGG" id="aten:116288789"/>
<reference evidence="21" key="1">
    <citation type="submission" date="2025-08" db="UniProtKB">
        <authorList>
            <consortium name="RefSeq"/>
        </authorList>
    </citation>
    <scope>IDENTIFICATION</scope>
    <source>
        <tissue evidence="21">Tentacle</tissue>
    </source>
</reference>
<dbReference type="SUPFAM" id="SSF57850">
    <property type="entry name" value="RING/U-box"/>
    <property type="match status" value="1"/>
</dbReference>
<dbReference type="InterPro" id="IPR013083">
    <property type="entry name" value="Znf_RING/FYVE/PHD"/>
</dbReference>
<evidence type="ECO:0000259" key="19">
    <source>
        <dbReference type="PROSITE" id="PS50089"/>
    </source>
</evidence>
<dbReference type="InterPro" id="IPR027370">
    <property type="entry name" value="Znf-RING_euk"/>
</dbReference>
<dbReference type="EC" id="2.3.2.27" evidence="6"/>
<evidence type="ECO:0000256" key="13">
    <source>
        <dbReference type="ARBA" id="ARBA00023242"/>
    </source>
</evidence>
<evidence type="ECO:0000256" key="8">
    <source>
        <dbReference type="ARBA" id="ARBA00022679"/>
    </source>
</evidence>
<dbReference type="Pfam" id="PF13445">
    <property type="entry name" value="zf-RING_UBOX"/>
    <property type="match status" value="1"/>
</dbReference>
<evidence type="ECO:0000256" key="1">
    <source>
        <dbReference type="ARBA" id="ARBA00000900"/>
    </source>
</evidence>
<feature type="region of interest" description="Disordered" evidence="18">
    <location>
        <begin position="709"/>
        <end position="745"/>
    </location>
</feature>
<organism evidence="20 21">
    <name type="scientific">Actinia tenebrosa</name>
    <name type="common">Australian red waratah sea anemone</name>
    <dbReference type="NCBI Taxonomy" id="6105"/>
    <lineage>
        <taxon>Eukaryota</taxon>
        <taxon>Metazoa</taxon>
        <taxon>Cnidaria</taxon>
        <taxon>Anthozoa</taxon>
        <taxon>Hexacorallia</taxon>
        <taxon>Actiniaria</taxon>
        <taxon>Actiniidae</taxon>
        <taxon>Actinia</taxon>
    </lineage>
</organism>
<keyword evidence="11" id="KW-0833">Ubl conjugation pathway</keyword>
<evidence type="ECO:0000313" key="21">
    <source>
        <dbReference type="RefSeq" id="XP_031551488.1"/>
    </source>
</evidence>
<feature type="compositionally biased region" description="Polar residues" evidence="18">
    <location>
        <begin position="22"/>
        <end position="32"/>
    </location>
</feature>
<comment type="similarity">
    <text evidence="5">Belongs to the RNF10 family.</text>
</comment>
<keyword evidence="10 16" id="KW-0863">Zinc-finger</keyword>
<evidence type="ECO:0000256" key="10">
    <source>
        <dbReference type="ARBA" id="ARBA00022771"/>
    </source>
</evidence>
<dbReference type="GO" id="GO:0005737">
    <property type="term" value="C:cytoplasm"/>
    <property type="evidence" value="ECO:0007669"/>
    <property type="project" value="UniProtKB-SubCell"/>
</dbReference>
<proteinExistence type="inferred from homology"/>
<dbReference type="GO" id="GO:0000976">
    <property type="term" value="F:transcription cis-regulatory region binding"/>
    <property type="evidence" value="ECO:0007669"/>
    <property type="project" value="TreeGrafter"/>
</dbReference>
<sequence>MSEELKGQMERRTAQQGVVPASPSTRSTSVSGKETVRSKQWRGPRRGQMGGQYPDQGNRWYPKPRSSNERRNPQQQYRRATQDKRPNPRAGYQNVDNRNNNIGDIDLAVDLQSAQESSSSKKNSNSLNYLLNFKYAPRERMIEQRARSNSKRHNSFNKERFLQANCQFVVSDSADYTVYAVEPDILVDWSLIEQVRIFSHEVSSCPICLYPPTAAKITRCGHVYCWSCILHYLSLSEKSWHKCPICFESINKKDLKSVIAMESHCFAVGQTITMRLMKKMKNATLVLPKSQWKERELIPFNINDSVDTCYSKLLLASPEDVLQQVIEKEESALSVQYMEAKMEQSSELCFIESANLELKARKDELTKSMKSVEEVVESLEKVSLHSSDEDSSGSKEEENLGWNVYLPASNCIQDVGEYEAAFSDDEDVKSSEVHDADQKTDNLVAKDTVECNSDIIEQASNEAAQEASTLTAVKEGCESTNETVHVALNGNKKPWQENQYYYFYQAEDGQNIFLHPINARCLIKEYGSLENCPEYISAKILEMEAITQTEESRKRYRYLKHLPLTCEFVICELEIKPPLISSNTLECFKGEIQKRKQRRQRKMKVENRRESKVDAKMASIEGRPSQRSTESLNLSSEVDFPTQSSPTLTMVMSPLAHRPGPFTQLAASESYHDDESLVDEAEGIASLESNGFSPPSFAQALRTGKIVESSKPVRRQVQDAAPAKPKGEGLADNDSDEDYLPPPTYQSTFSDALSIAISRGLEQHQAQEARQAGASVGTGKRQKKSKKKLLFTTGHMKFN</sequence>
<evidence type="ECO:0000256" key="4">
    <source>
        <dbReference type="ARBA" id="ARBA00004906"/>
    </source>
</evidence>
<comment type="subcellular location">
    <subcellularLocation>
        <location evidence="3">Cytoplasm</location>
    </subcellularLocation>
    <subcellularLocation>
        <location evidence="2">Nucleus</location>
    </subcellularLocation>
</comment>
<keyword evidence="20" id="KW-1185">Reference proteome</keyword>
<dbReference type="GeneID" id="116288789"/>
<keyword evidence="12" id="KW-0862">Zinc</keyword>
<keyword evidence="17" id="KW-0175">Coiled coil</keyword>
<evidence type="ECO:0000256" key="5">
    <source>
        <dbReference type="ARBA" id="ARBA00008117"/>
    </source>
</evidence>
<evidence type="ECO:0000256" key="12">
    <source>
        <dbReference type="ARBA" id="ARBA00022833"/>
    </source>
</evidence>
<dbReference type="InterPro" id="IPR017907">
    <property type="entry name" value="Znf_RING_CS"/>
</dbReference>
<gene>
    <name evidence="21" type="primary">LOC116288789</name>
</gene>
<evidence type="ECO:0000256" key="2">
    <source>
        <dbReference type="ARBA" id="ARBA00004123"/>
    </source>
</evidence>
<evidence type="ECO:0000256" key="6">
    <source>
        <dbReference type="ARBA" id="ARBA00012483"/>
    </source>
</evidence>
<evidence type="ECO:0000256" key="17">
    <source>
        <dbReference type="SAM" id="Coils"/>
    </source>
</evidence>
<evidence type="ECO:0000256" key="14">
    <source>
        <dbReference type="ARBA" id="ARBA00035131"/>
    </source>
</evidence>
<evidence type="ECO:0000313" key="20">
    <source>
        <dbReference type="Proteomes" id="UP000515163"/>
    </source>
</evidence>
<dbReference type="PANTHER" id="PTHR12983">
    <property type="entry name" value="RING FINGER 10 FAMILY MEMBER"/>
    <property type="match status" value="1"/>
</dbReference>
<feature type="compositionally biased region" description="Basic and acidic residues" evidence="18">
    <location>
        <begin position="603"/>
        <end position="615"/>
    </location>
</feature>